<dbReference type="OrthoDB" id="9806345at2"/>
<dbReference type="SUPFAM" id="SSF82549">
    <property type="entry name" value="DAK1/DegV-like"/>
    <property type="match status" value="1"/>
</dbReference>
<protein>
    <submittedName>
        <fullName evidence="2">Dihydroxyacetone kinase</fullName>
    </submittedName>
</protein>
<dbReference type="GO" id="GO:0019563">
    <property type="term" value="P:glycerol catabolic process"/>
    <property type="evidence" value="ECO:0007669"/>
    <property type="project" value="TreeGrafter"/>
</dbReference>
<dbReference type="InterPro" id="IPR050861">
    <property type="entry name" value="Dihydroxyacetone_Kinase"/>
</dbReference>
<gene>
    <name evidence="2" type="ORF">B1H18_31135</name>
</gene>
<dbReference type="PROSITE" id="PS51481">
    <property type="entry name" value="DHAK"/>
    <property type="match status" value="1"/>
</dbReference>
<dbReference type="AlphaFoldDB" id="A0A1V3ZZR3"/>
<dbReference type="Gene3D" id="3.40.50.10440">
    <property type="entry name" value="Dihydroxyacetone kinase, domain 1"/>
    <property type="match status" value="1"/>
</dbReference>
<sequence>MAPYFENSCDSLVADALMGLARTHTDLLSLDTDHWFLRARDTAPSRRVGLLSGGGAGHEPLHTGFVGRGMLDVACPGRVFASPHNRQVYEGSLAAAGPGGVLHIVKNYTGDRINFGIAAERLAHRGIPCARVLVDDDLASDSEEIAAGRRGTGGTVLIEKILGGAADSGLGLAELQELGTGLAARCRTLAVASAAHTSPATGEPAFRLGPDEIEYGVGIHGERARDTVSRGPLGPLVRRMTGELLEALAPGPGAQVITLVNGLGAVTPLELYAVHRELGRALDERSVGLARSLVGEYITALDMRGFSVTLLIADPTVLTYYDAPVRTAALRW</sequence>
<dbReference type="STRING" id="83656.B1H18_31135"/>
<dbReference type="InterPro" id="IPR004006">
    <property type="entry name" value="DhaK_dom"/>
</dbReference>
<keyword evidence="2" id="KW-0808">Transferase</keyword>
<evidence type="ECO:0000259" key="1">
    <source>
        <dbReference type="PROSITE" id="PS51481"/>
    </source>
</evidence>
<dbReference type="Pfam" id="PF02733">
    <property type="entry name" value="Dak1"/>
    <property type="match status" value="1"/>
</dbReference>
<feature type="domain" description="DhaK" evidence="1">
    <location>
        <begin position="8"/>
        <end position="332"/>
    </location>
</feature>
<dbReference type="PANTHER" id="PTHR28629">
    <property type="entry name" value="TRIOKINASE/FMN CYCLASE"/>
    <property type="match status" value="1"/>
</dbReference>
<dbReference type="Gene3D" id="3.30.1180.20">
    <property type="entry name" value="Dihydroxyacetone kinase, domain 2"/>
    <property type="match status" value="1"/>
</dbReference>
<dbReference type="FunFam" id="3.40.50.10440:FF:000001">
    <property type="entry name" value="Dihydroxyacetone kinase, DhaK subunit"/>
    <property type="match status" value="1"/>
</dbReference>
<dbReference type="Proteomes" id="UP000190539">
    <property type="component" value="Unassembled WGS sequence"/>
</dbReference>
<dbReference type="PANTHER" id="PTHR28629:SF4">
    <property type="entry name" value="TRIOKINASE_FMN CYCLASE"/>
    <property type="match status" value="1"/>
</dbReference>
<dbReference type="EMBL" id="MVFC01000043">
    <property type="protein sequence ID" value="OON72038.1"/>
    <property type="molecule type" value="Genomic_DNA"/>
</dbReference>
<dbReference type="RefSeq" id="WP_077973802.1">
    <property type="nucleotide sequence ID" value="NZ_CP045178.1"/>
</dbReference>
<dbReference type="GO" id="GO:0005829">
    <property type="term" value="C:cytosol"/>
    <property type="evidence" value="ECO:0007669"/>
    <property type="project" value="TreeGrafter"/>
</dbReference>
<organism evidence="2 3">
    <name type="scientific">Streptomyces tsukubensis</name>
    <dbReference type="NCBI Taxonomy" id="83656"/>
    <lineage>
        <taxon>Bacteria</taxon>
        <taxon>Bacillati</taxon>
        <taxon>Actinomycetota</taxon>
        <taxon>Actinomycetes</taxon>
        <taxon>Kitasatosporales</taxon>
        <taxon>Streptomycetaceae</taxon>
        <taxon>Streptomyces</taxon>
    </lineage>
</organism>
<keyword evidence="3" id="KW-1185">Reference proteome</keyword>
<dbReference type="GO" id="GO:0004371">
    <property type="term" value="F:glycerone kinase activity"/>
    <property type="evidence" value="ECO:0007669"/>
    <property type="project" value="InterPro"/>
</dbReference>
<proteinExistence type="predicted"/>
<comment type="caution">
    <text evidence="2">The sequence shown here is derived from an EMBL/GenBank/DDBJ whole genome shotgun (WGS) entry which is preliminary data.</text>
</comment>
<keyword evidence="2" id="KW-0418">Kinase</keyword>
<accession>A0A1V3ZZR3</accession>
<reference evidence="2 3" key="1">
    <citation type="submission" date="2017-02" db="EMBL/GenBank/DDBJ databases">
        <title>Draft Genome Sequence of Streptomyces tsukubaensis F601, a Producer of the immunosuppressant tacrolimus FK506.</title>
        <authorList>
            <person name="Zong G."/>
            <person name="Zhong C."/>
            <person name="Fu J."/>
            <person name="Qin R."/>
            <person name="Cao G."/>
        </authorList>
    </citation>
    <scope>NUCLEOTIDE SEQUENCE [LARGE SCALE GENOMIC DNA]</scope>
    <source>
        <strain evidence="2 3">F601</strain>
    </source>
</reference>
<name>A0A1V3ZZR3_9ACTN</name>
<evidence type="ECO:0000313" key="2">
    <source>
        <dbReference type="EMBL" id="OON72038.1"/>
    </source>
</evidence>
<evidence type="ECO:0000313" key="3">
    <source>
        <dbReference type="Proteomes" id="UP000190539"/>
    </source>
</evidence>